<feature type="transmembrane region" description="Helical" evidence="5">
    <location>
        <begin position="36"/>
        <end position="58"/>
    </location>
</feature>
<dbReference type="AlphaFoldDB" id="A0A5N5TPK9"/>
<dbReference type="Proteomes" id="UP000326759">
    <property type="component" value="Unassembled WGS sequence"/>
</dbReference>
<organism evidence="7 8">
    <name type="scientific">Armadillidium nasatum</name>
    <dbReference type="NCBI Taxonomy" id="96803"/>
    <lineage>
        <taxon>Eukaryota</taxon>
        <taxon>Metazoa</taxon>
        <taxon>Ecdysozoa</taxon>
        <taxon>Arthropoda</taxon>
        <taxon>Crustacea</taxon>
        <taxon>Multicrustacea</taxon>
        <taxon>Malacostraca</taxon>
        <taxon>Eumalacostraca</taxon>
        <taxon>Peracarida</taxon>
        <taxon>Isopoda</taxon>
        <taxon>Oniscidea</taxon>
        <taxon>Crinocheta</taxon>
        <taxon>Armadillidiidae</taxon>
        <taxon>Armadillidium</taxon>
    </lineage>
</organism>
<dbReference type="GO" id="GO:0015171">
    <property type="term" value="F:amino acid transmembrane transporter activity"/>
    <property type="evidence" value="ECO:0007669"/>
    <property type="project" value="TreeGrafter"/>
</dbReference>
<dbReference type="PANTHER" id="PTHR43243:SF105">
    <property type="entry name" value="CATIONIC AMINO ACID TRANSPORTER C-TERMINAL DOMAIN-CONTAINING PROTEIN"/>
    <property type="match status" value="1"/>
</dbReference>
<evidence type="ECO:0000313" key="8">
    <source>
        <dbReference type="Proteomes" id="UP000326759"/>
    </source>
</evidence>
<comment type="caution">
    <text evidence="7">The sequence shown here is derived from an EMBL/GenBank/DDBJ whole genome shotgun (WGS) entry which is preliminary data.</text>
</comment>
<protein>
    <recommendedName>
        <fullName evidence="6">Amino acid permease/ SLC12A domain-containing protein</fullName>
    </recommendedName>
</protein>
<dbReference type="Gene3D" id="1.20.1740.10">
    <property type="entry name" value="Amino acid/polyamine transporter I"/>
    <property type="match status" value="1"/>
</dbReference>
<dbReference type="InterPro" id="IPR004841">
    <property type="entry name" value="AA-permease/SLC12A_dom"/>
</dbReference>
<dbReference type="Pfam" id="PF00324">
    <property type="entry name" value="AA_permease"/>
    <property type="match status" value="1"/>
</dbReference>
<evidence type="ECO:0000256" key="2">
    <source>
        <dbReference type="ARBA" id="ARBA00022692"/>
    </source>
</evidence>
<reference evidence="7 8" key="1">
    <citation type="journal article" date="2019" name="PLoS Biol.">
        <title>Sex chromosomes control vertical transmission of feminizing Wolbachia symbionts in an isopod.</title>
        <authorList>
            <person name="Becking T."/>
            <person name="Chebbi M.A."/>
            <person name="Giraud I."/>
            <person name="Moumen B."/>
            <person name="Laverre T."/>
            <person name="Caubet Y."/>
            <person name="Peccoud J."/>
            <person name="Gilbert C."/>
            <person name="Cordaux R."/>
        </authorList>
    </citation>
    <scope>NUCLEOTIDE SEQUENCE [LARGE SCALE GENOMIC DNA]</scope>
    <source>
        <strain evidence="7">ANa2</strain>
        <tissue evidence="7">Whole body excluding digestive tract and cuticle</tissue>
    </source>
</reference>
<keyword evidence="2 5" id="KW-0812">Transmembrane</keyword>
<keyword evidence="3 5" id="KW-1133">Transmembrane helix</keyword>
<feature type="domain" description="Amino acid permease/ SLC12A" evidence="6">
    <location>
        <begin position="29"/>
        <end position="115"/>
    </location>
</feature>
<keyword evidence="8" id="KW-1185">Reference proteome</keyword>
<proteinExistence type="predicted"/>
<dbReference type="PANTHER" id="PTHR43243">
    <property type="entry name" value="INNER MEMBRANE TRANSPORTER YGJI-RELATED"/>
    <property type="match status" value="1"/>
</dbReference>
<keyword evidence="4 5" id="KW-0472">Membrane</keyword>
<feature type="transmembrane region" description="Helical" evidence="5">
    <location>
        <begin position="79"/>
        <end position="103"/>
    </location>
</feature>
<feature type="non-terminal residue" evidence="7">
    <location>
        <position position="1"/>
    </location>
</feature>
<dbReference type="EMBL" id="SEYY01000068">
    <property type="protein sequence ID" value="KAB7508086.1"/>
    <property type="molecule type" value="Genomic_DNA"/>
</dbReference>
<dbReference type="OrthoDB" id="3900342at2759"/>
<evidence type="ECO:0000256" key="1">
    <source>
        <dbReference type="ARBA" id="ARBA00004141"/>
    </source>
</evidence>
<feature type="transmembrane region" description="Helical" evidence="5">
    <location>
        <begin position="157"/>
        <end position="179"/>
    </location>
</feature>
<comment type="subcellular location">
    <subcellularLocation>
        <location evidence="1">Membrane</location>
        <topology evidence="1">Multi-pass membrane protein</topology>
    </subcellularLocation>
</comment>
<accession>A0A5N5TPK9</accession>
<name>A0A5N5TPK9_9CRUS</name>
<evidence type="ECO:0000256" key="4">
    <source>
        <dbReference type="ARBA" id="ARBA00023136"/>
    </source>
</evidence>
<evidence type="ECO:0000256" key="5">
    <source>
        <dbReference type="SAM" id="Phobius"/>
    </source>
</evidence>
<sequence>VDVSNWHLTEEQVNNRSFCSEPKEEPDNYEWGDGGFAPYGFTGIIHGAATCFFGFVGFDCIATTGEEAIKPERNIPLSICISLLCIFLAYFGMSTVLTLVIPYCMEDPNAPLIELFNDEDMNISKWIVSVGAIFGFSARNEFFIFRIMALLFSLDALVDMMSIGTLMAYTIVSVCVMLLRYSPDDETDFEFLSEQAARNEELKVTPIHYSMKDYMKQLFNKNKLKEPTHFQPLRKNSTSRTSDLFLLRHQKEHGKRPASTRRVRQNGFSVNWLTDRYYK</sequence>
<evidence type="ECO:0000256" key="3">
    <source>
        <dbReference type="ARBA" id="ARBA00022989"/>
    </source>
</evidence>
<evidence type="ECO:0000313" key="7">
    <source>
        <dbReference type="EMBL" id="KAB7508086.1"/>
    </source>
</evidence>
<evidence type="ECO:0000259" key="6">
    <source>
        <dbReference type="Pfam" id="PF00324"/>
    </source>
</evidence>
<gene>
    <name evidence="7" type="ORF">Anas_04060</name>
</gene>
<dbReference type="GO" id="GO:0005886">
    <property type="term" value="C:plasma membrane"/>
    <property type="evidence" value="ECO:0007669"/>
    <property type="project" value="TreeGrafter"/>
</dbReference>